<dbReference type="GO" id="GO:0030332">
    <property type="term" value="F:cyclin binding"/>
    <property type="evidence" value="ECO:0007669"/>
    <property type="project" value="TreeGrafter"/>
</dbReference>
<evidence type="ECO:0000313" key="3">
    <source>
        <dbReference type="Proteomes" id="UP000193986"/>
    </source>
</evidence>
<dbReference type="GO" id="GO:0051865">
    <property type="term" value="P:protein autoubiquitination"/>
    <property type="evidence" value="ECO:0007669"/>
    <property type="project" value="TreeGrafter"/>
</dbReference>
<accession>A0A1Y2ATC3</accession>
<feature type="compositionally biased region" description="Low complexity" evidence="1">
    <location>
        <begin position="818"/>
        <end position="828"/>
    </location>
</feature>
<dbReference type="GO" id="GO:0000151">
    <property type="term" value="C:ubiquitin ligase complex"/>
    <property type="evidence" value="ECO:0007669"/>
    <property type="project" value="TreeGrafter"/>
</dbReference>
<proteinExistence type="predicted"/>
<dbReference type="GO" id="GO:0005634">
    <property type="term" value="C:nucleus"/>
    <property type="evidence" value="ECO:0007669"/>
    <property type="project" value="TreeGrafter"/>
</dbReference>
<dbReference type="PANTHER" id="PTHR31531">
    <property type="entry name" value="E3 UBIQUITIN-PROTEIN LIGASE E3D FAMILY MEMBER"/>
    <property type="match status" value="1"/>
</dbReference>
<organism evidence="2 3">
    <name type="scientific">Naematelia encephala</name>
    <dbReference type="NCBI Taxonomy" id="71784"/>
    <lineage>
        <taxon>Eukaryota</taxon>
        <taxon>Fungi</taxon>
        <taxon>Dikarya</taxon>
        <taxon>Basidiomycota</taxon>
        <taxon>Agaricomycotina</taxon>
        <taxon>Tremellomycetes</taxon>
        <taxon>Tremellales</taxon>
        <taxon>Naemateliaceae</taxon>
        <taxon>Naematelia</taxon>
    </lineage>
</organism>
<dbReference type="OrthoDB" id="66510at2759"/>
<feature type="region of interest" description="Disordered" evidence="1">
    <location>
        <begin position="794"/>
        <end position="828"/>
    </location>
</feature>
<dbReference type="GO" id="GO:0031624">
    <property type="term" value="F:ubiquitin conjugating enzyme binding"/>
    <property type="evidence" value="ECO:0007669"/>
    <property type="project" value="TreeGrafter"/>
</dbReference>
<feature type="compositionally biased region" description="Basic and acidic residues" evidence="1">
    <location>
        <begin position="1"/>
        <end position="10"/>
    </location>
</feature>
<protein>
    <submittedName>
        <fullName evidence="2">HECT-like ubiquitin-conjugating enzyme-binding-domain-containing protein</fullName>
    </submittedName>
</protein>
<dbReference type="GO" id="GO:0061630">
    <property type="term" value="F:ubiquitin protein ligase activity"/>
    <property type="evidence" value="ECO:0007669"/>
    <property type="project" value="TreeGrafter"/>
</dbReference>
<name>A0A1Y2ATC3_9TREE</name>
<feature type="region of interest" description="Disordered" evidence="1">
    <location>
        <begin position="229"/>
        <end position="251"/>
    </location>
</feature>
<feature type="region of interest" description="Disordered" evidence="1">
    <location>
        <begin position="1"/>
        <end position="29"/>
    </location>
</feature>
<evidence type="ECO:0000256" key="1">
    <source>
        <dbReference type="SAM" id="MobiDB-lite"/>
    </source>
</evidence>
<dbReference type="Proteomes" id="UP000193986">
    <property type="component" value="Unassembled WGS sequence"/>
</dbReference>
<feature type="compositionally biased region" description="Basic and acidic residues" evidence="1">
    <location>
        <begin position="229"/>
        <end position="239"/>
    </location>
</feature>
<evidence type="ECO:0000313" key="2">
    <source>
        <dbReference type="EMBL" id="ORY25819.1"/>
    </source>
</evidence>
<feature type="region of interest" description="Disordered" evidence="1">
    <location>
        <begin position="188"/>
        <end position="209"/>
    </location>
</feature>
<gene>
    <name evidence="2" type="ORF">BCR39DRAFT_589957</name>
</gene>
<dbReference type="Pfam" id="PF09814">
    <property type="entry name" value="HECT_2"/>
    <property type="match status" value="1"/>
</dbReference>
<dbReference type="GO" id="GO:0000209">
    <property type="term" value="P:protein polyubiquitination"/>
    <property type="evidence" value="ECO:0007669"/>
    <property type="project" value="TreeGrafter"/>
</dbReference>
<sequence>MEAVRPRQEPTDAVTEIDELPPPPAPFPVDLIREATRSSVSLTEDQQKILDTVKASCNLFLSSLVPNASSSSSRLSEEDQQLANALTELFDVCKELEGSHSASIPALPLASSSTRPSDVTTPINALTEQLIELQNVAQHRTYTPSAGESSHLHPAINEVRQELAWARVDSLSHAVSALLEARSFGASPTAELDENEDSHGASNELPPEYWPAEADHALPAYRERASLDLASSHDGKAQRSDPVPDSAPREKMMRDLDTVTEAIERLQQVAPQLVDQRSELRPSSPSRRAQAIARSQRDKMRELEEIWDRIERLHGKRRSGQRAENADWEERRTSRRERFIESIVEQEEATRLPKQDSTHVRVNAELARARDLKDRDHFLRDLMEQSSDGRLGNQDAHAPLVEARNQKVYSGAKMADRRQLPDLVGDEIASRELVTVEDFFLKPPGKSSVNGNGLSSGQPTEDVAEFDKDEKKSTLRKLAGIVQRTGLGLSPNRASLDLGSIVYIAEHQENLRIISVMLHGPGVPLNSDLNIEASSEEAVVTSKKDSSVLRIVLPTPVLATRTQLTSSDVHLEAKLSALPTSTSSISLNSIVPRALSAPELRTLRPTSLSCAECDREIVRLNGKADISDLPSEHWAEMMEVWMCHADPTWTAKLAQQTKDGFWPGSTQVLVGGSYLLVPGDAVRSQITRTEDCKDAWAVLSCTCGEILGKKRGNDGQPGAGTVRLSKWAVGVAREELGEEYNLVRYPLSVFVVSDMLELAQAHASYRFIIADEENSAKRLLIWLFTPSTRISYKKALSTPAPSPRPSRRRSASKLQRQSSSTSPTGSNSSKVLRVAKVLYKVINADDDKLISTLPGFGSGGQVEELSYPGETVERLITSLRESTSVYPIARRTMSGMDVGFLERV</sequence>
<dbReference type="PANTHER" id="PTHR31531:SF2">
    <property type="entry name" value="E3 UBIQUITIN-PROTEIN LIGASE E3D"/>
    <property type="match status" value="1"/>
</dbReference>
<feature type="compositionally biased region" description="Low complexity" evidence="1">
    <location>
        <begin position="281"/>
        <end position="294"/>
    </location>
</feature>
<dbReference type="GO" id="GO:0043161">
    <property type="term" value="P:proteasome-mediated ubiquitin-dependent protein catabolic process"/>
    <property type="evidence" value="ECO:0007669"/>
    <property type="project" value="TreeGrafter"/>
</dbReference>
<comment type="caution">
    <text evidence="2">The sequence shown here is derived from an EMBL/GenBank/DDBJ whole genome shotgun (WGS) entry which is preliminary data.</text>
</comment>
<dbReference type="InParanoid" id="A0A1Y2ATC3"/>
<dbReference type="GO" id="GO:0005829">
    <property type="term" value="C:cytosol"/>
    <property type="evidence" value="ECO:0007669"/>
    <property type="project" value="TreeGrafter"/>
</dbReference>
<feature type="region of interest" description="Disordered" evidence="1">
    <location>
        <begin position="273"/>
        <end position="298"/>
    </location>
</feature>
<dbReference type="InterPro" id="IPR019193">
    <property type="entry name" value="UBQ-conj_enz_E2-bd_prot"/>
</dbReference>
<reference evidence="2 3" key="1">
    <citation type="submission" date="2016-07" db="EMBL/GenBank/DDBJ databases">
        <title>Pervasive Adenine N6-methylation of Active Genes in Fungi.</title>
        <authorList>
            <consortium name="DOE Joint Genome Institute"/>
            <person name="Mondo S.J."/>
            <person name="Dannebaum R.O."/>
            <person name="Kuo R.C."/>
            <person name="Labutti K."/>
            <person name="Haridas S."/>
            <person name="Kuo A."/>
            <person name="Salamov A."/>
            <person name="Ahrendt S.R."/>
            <person name="Lipzen A."/>
            <person name="Sullivan W."/>
            <person name="Andreopoulos W.B."/>
            <person name="Clum A."/>
            <person name="Lindquist E."/>
            <person name="Daum C."/>
            <person name="Ramamoorthy G.K."/>
            <person name="Gryganskyi A."/>
            <person name="Culley D."/>
            <person name="Magnuson J.K."/>
            <person name="James T.Y."/>
            <person name="O'Malley M.A."/>
            <person name="Stajich J.E."/>
            <person name="Spatafora J.W."/>
            <person name="Visel A."/>
            <person name="Grigoriev I.V."/>
        </authorList>
    </citation>
    <scope>NUCLEOTIDE SEQUENCE [LARGE SCALE GENOMIC DNA]</scope>
    <source>
        <strain evidence="2 3">68-887.2</strain>
    </source>
</reference>
<dbReference type="AlphaFoldDB" id="A0A1Y2ATC3"/>
<keyword evidence="3" id="KW-1185">Reference proteome</keyword>
<dbReference type="EMBL" id="MCFC01000053">
    <property type="protein sequence ID" value="ORY25819.1"/>
    <property type="molecule type" value="Genomic_DNA"/>
</dbReference>
<dbReference type="GO" id="GO:0006513">
    <property type="term" value="P:protein monoubiquitination"/>
    <property type="evidence" value="ECO:0007669"/>
    <property type="project" value="TreeGrafter"/>
</dbReference>
<dbReference type="STRING" id="71784.A0A1Y2ATC3"/>